<comment type="caution">
    <text evidence="4">The sequence shown here is derived from an EMBL/GenBank/DDBJ whole genome shotgun (WGS) entry which is preliminary data.</text>
</comment>
<protein>
    <recommendedName>
        <fullName evidence="6">PPE family protein</fullName>
    </recommendedName>
</protein>
<feature type="domain" description="PPE family C-terminal" evidence="3">
    <location>
        <begin position="290"/>
        <end position="360"/>
    </location>
</feature>
<dbReference type="InterPro" id="IPR022171">
    <property type="entry name" value="PPE_C"/>
</dbReference>
<proteinExistence type="inferred from homology"/>
<evidence type="ECO:0000313" key="5">
    <source>
        <dbReference type="Proteomes" id="UP000051677"/>
    </source>
</evidence>
<dbReference type="InterPro" id="IPR000030">
    <property type="entry name" value="PPE_dom"/>
</dbReference>
<dbReference type="Pfam" id="PF12484">
    <property type="entry name" value="PPE-SVP"/>
    <property type="match status" value="1"/>
</dbReference>
<name>A0A0Q2QU12_MYCGO</name>
<dbReference type="PANTHER" id="PTHR46766">
    <property type="entry name" value="GLUTAMINE-RICH PROTEIN 2"/>
    <property type="match status" value="1"/>
</dbReference>
<dbReference type="PANTHER" id="PTHR46766:SF1">
    <property type="entry name" value="GLUTAMINE-RICH PROTEIN 2"/>
    <property type="match status" value="1"/>
</dbReference>
<dbReference type="SUPFAM" id="SSF140459">
    <property type="entry name" value="PE/PPE dimer-like"/>
    <property type="match status" value="1"/>
</dbReference>
<dbReference type="FunFam" id="1.20.1260.20:FF:000001">
    <property type="entry name" value="PPE family protein PPE41"/>
    <property type="match status" value="1"/>
</dbReference>
<sequence length="376" mass="37007">MDFGALPPEINSARMYTGPGAGSMVTAAAAWDCLADEISLVADSHSRAVSGLLAGPWQGAGAQSMAATATTYAAWLNATAAQVHQTAGQARAAVSAYETAYAMTVPPAVIAANRALLAALVATNVLGQNAAAISAAEIEYCEMWAQDATAMYGYAAASSAAATLTPFAPPPRFVDPGGLGGRAAAAAHSAAALAGTQTRSEISFLILSAIRELSSLATPGAVIHAETMVLNEVRSGLTFANPALTTVNSLFSAAKNLVPGAAAAKSAAAVTSTASKLASAPAGLEHMSVSAELGGATRIGAMSAPPSWAVATPPAGSAVNLADGAGAAVAAEAGATAGVPAGAPLPMASRTAAGNTGGPRRFQPDRPMLGRLICVL</sequence>
<accession>A0A0Q2QU12</accession>
<dbReference type="AlphaFoldDB" id="A0A0Q2QU12"/>
<evidence type="ECO:0000313" key="4">
    <source>
        <dbReference type="EMBL" id="KQH75526.1"/>
    </source>
</evidence>
<dbReference type="RefSeq" id="WP_063892961.1">
    <property type="nucleotide sequence ID" value="NZ_LKTM01000372.1"/>
</dbReference>
<evidence type="ECO:0000259" key="2">
    <source>
        <dbReference type="Pfam" id="PF00823"/>
    </source>
</evidence>
<dbReference type="GO" id="GO:0052572">
    <property type="term" value="P:response to host immune response"/>
    <property type="evidence" value="ECO:0007669"/>
    <property type="project" value="TreeGrafter"/>
</dbReference>
<feature type="domain" description="PPE" evidence="2">
    <location>
        <begin position="2"/>
        <end position="163"/>
    </location>
</feature>
<evidence type="ECO:0000256" key="1">
    <source>
        <dbReference type="ARBA" id="ARBA00010652"/>
    </source>
</evidence>
<comment type="similarity">
    <text evidence="1">Belongs to the mycobacterial PPE family.</text>
</comment>
<dbReference type="Gene3D" id="1.20.1260.20">
    <property type="entry name" value="PPE superfamily"/>
    <property type="match status" value="1"/>
</dbReference>
<gene>
    <name evidence="4" type="ORF">AO501_24885</name>
</gene>
<evidence type="ECO:0008006" key="6">
    <source>
        <dbReference type="Google" id="ProtNLM"/>
    </source>
</evidence>
<dbReference type="EMBL" id="LKTM01000372">
    <property type="protein sequence ID" value="KQH75526.1"/>
    <property type="molecule type" value="Genomic_DNA"/>
</dbReference>
<reference evidence="4 5" key="1">
    <citation type="submission" date="2015-10" db="EMBL/GenBank/DDBJ databases">
        <title>Mycobacterium gordonae draft genome assembly.</title>
        <authorList>
            <person name="Ustinova V."/>
            <person name="Smirnova T."/>
            <person name="Blagodatskikh K."/>
            <person name="Varlamov D."/>
            <person name="Larionova E."/>
            <person name="Chernousova L."/>
        </authorList>
    </citation>
    <scope>NUCLEOTIDE SEQUENCE [LARGE SCALE GENOMIC DNA]</scope>
    <source>
        <strain evidence="4 5">CTRI 14-8773</strain>
    </source>
</reference>
<dbReference type="Proteomes" id="UP000051677">
    <property type="component" value="Unassembled WGS sequence"/>
</dbReference>
<dbReference type="InterPro" id="IPR038332">
    <property type="entry name" value="PPE_sf"/>
</dbReference>
<evidence type="ECO:0000259" key="3">
    <source>
        <dbReference type="Pfam" id="PF12484"/>
    </source>
</evidence>
<dbReference type="Pfam" id="PF00823">
    <property type="entry name" value="PPE"/>
    <property type="match status" value="1"/>
</dbReference>
<organism evidence="4 5">
    <name type="scientific">Mycobacterium gordonae</name>
    <dbReference type="NCBI Taxonomy" id="1778"/>
    <lineage>
        <taxon>Bacteria</taxon>
        <taxon>Bacillati</taxon>
        <taxon>Actinomycetota</taxon>
        <taxon>Actinomycetes</taxon>
        <taxon>Mycobacteriales</taxon>
        <taxon>Mycobacteriaceae</taxon>
        <taxon>Mycobacterium</taxon>
    </lineage>
</organism>